<dbReference type="EMBL" id="JAPJDO010000002">
    <property type="protein sequence ID" value="MCX2935579.1"/>
    <property type="molecule type" value="Genomic_DNA"/>
</dbReference>
<dbReference type="RefSeq" id="WP_265994958.1">
    <property type="nucleotide sequence ID" value="NZ_JAPJDN010000002.1"/>
</dbReference>
<evidence type="ECO:0000313" key="2">
    <source>
        <dbReference type="Proteomes" id="UP001300745"/>
    </source>
</evidence>
<name>A0ABT3S7V6_9MYCO</name>
<sequence>MKPTKKAYTIPMTPKANFITSLCSAARSRGNRCRMNTWMSTAAPATTSTTATNSSHAGKLLTSQRVTRHAPVFGDHRPERLDSKCPRRDSGPLRQEFARRAYRIPGHPAIRQSYGVGVIAGAVITIDAQEDVVIRRPENPLMTRQFTPRGTVAGIAG</sequence>
<dbReference type="Proteomes" id="UP001300745">
    <property type="component" value="Unassembled WGS sequence"/>
</dbReference>
<evidence type="ECO:0000313" key="1">
    <source>
        <dbReference type="EMBL" id="MCX2935579.1"/>
    </source>
</evidence>
<protein>
    <submittedName>
        <fullName evidence="1">Uncharacterized protein</fullName>
    </submittedName>
</protein>
<gene>
    <name evidence="1" type="ORF">ORI27_02625</name>
</gene>
<accession>A0ABT3S7V6</accession>
<organism evidence="1 2">
    <name type="scientific">Mycobacterium pinniadriaticum</name>
    <dbReference type="NCBI Taxonomy" id="2994102"/>
    <lineage>
        <taxon>Bacteria</taxon>
        <taxon>Bacillati</taxon>
        <taxon>Actinomycetota</taxon>
        <taxon>Actinomycetes</taxon>
        <taxon>Mycobacteriales</taxon>
        <taxon>Mycobacteriaceae</taxon>
        <taxon>Mycobacterium</taxon>
    </lineage>
</organism>
<comment type="caution">
    <text evidence="1">The sequence shown here is derived from an EMBL/GenBank/DDBJ whole genome shotgun (WGS) entry which is preliminary data.</text>
</comment>
<proteinExistence type="predicted"/>
<reference evidence="1 2" key="1">
    <citation type="submission" date="2022-11" db="EMBL/GenBank/DDBJ databases">
        <title>Mycobacterium sp. nov.</title>
        <authorList>
            <person name="Papic B."/>
            <person name="Spicic S."/>
            <person name="Duvnjak S."/>
        </authorList>
    </citation>
    <scope>NUCLEOTIDE SEQUENCE [LARGE SCALE GENOMIC DNA]</scope>
    <source>
        <strain evidence="1 2">CVI_P4</strain>
    </source>
</reference>
<keyword evidence="2" id="KW-1185">Reference proteome</keyword>